<sequence>MEKKDEKRELISLNSELSEFDLEQLEERLETDPLGVGGLLDLASTQDLSQSVGMLGECEYCDSCSIISNNN</sequence>
<evidence type="ECO:0000313" key="1">
    <source>
        <dbReference type="EMBL" id="PDP44325.1"/>
    </source>
</evidence>
<comment type="caution">
    <text evidence="1">The sequence shown here is derived from an EMBL/GenBank/DDBJ whole genome shotgun (WGS) entry which is preliminary data.</text>
</comment>
<dbReference type="AlphaFoldDB" id="A0A2A6E8M5"/>
<reference evidence="1 2" key="1">
    <citation type="submission" date="2017-09" db="EMBL/GenBank/DDBJ databases">
        <title>Phase variable restriction modification systems are present in the genome sequences of periodontal pathogens Prevotella intermedia, Tannerella forsythia and Porphyromonas gingivalis.</title>
        <authorList>
            <person name="Haigh R.D."/>
            <person name="Crawford L."/>
            <person name="Ralph J."/>
            <person name="Wanford J."/>
            <person name="Vartoukian S.R."/>
            <person name="Hijazib K."/>
            <person name="Wade W."/>
            <person name="Oggioni M.R."/>
        </authorList>
    </citation>
    <scope>NUCLEOTIDE SEQUENCE [LARGE SCALE GENOMIC DNA]</scope>
    <source>
        <strain evidence="1 2">WW11663</strain>
    </source>
</reference>
<dbReference type="Proteomes" id="UP000219259">
    <property type="component" value="Unassembled WGS sequence"/>
</dbReference>
<dbReference type="EMBL" id="NSLJ01000008">
    <property type="protein sequence ID" value="PDP44325.1"/>
    <property type="molecule type" value="Genomic_DNA"/>
</dbReference>
<name>A0A2A6E8M5_TANFO</name>
<protein>
    <submittedName>
        <fullName evidence="1">Uncharacterized protein</fullName>
    </submittedName>
</protein>
<accession>A0A2A6E8M5</accession>
<proteinExistence type="predicted"/>
<dbReference type="RefSeq" id="WP_074452003.1">
    <property type="nucleotide sequence ID" value="NZ_CAJPTF010000012.1"/>
</dbReference>
<evidence type="ECO:0000313" key="2">
    <source>
        <dbReference type="Proteomes" id="UP000219259"/>
    </source>
</evidence>
<organism evidence="1 2">
    <name type="scientific">Tannerella forsythia</name>
    <name type="common">Bacteroides forsythus</name>
    <dbReference type="NCBI Taxonomy" id="28112"/>
    <lineage>
        <taxon>Bacteria</taxon>
        <taxon>Pseudomonadati</taxon>
        <taxon>Bacteroidota</taxon>
        <taxon>Bacteroidia</taxon>
        <taxon>Bacteroidales</taxon>
        <taxon>Tannerellaceae</taxon>
        <taxon>Tannerella</taxon>
    </lineage>
</organism>
<gene>
    <name evidence="1" type="ORF">CLI86_04620</name>
</gene>